<comment type="caution">
    <text evidence="1">The sequence shown here is derived from an EMBL/GenBank/DDBJ whole genome shotgun (WGS) entry which is preliminary data.</text>
</comment>
<dbReference type="EMBL" id="MLBF01000040">
    <property type="protein sequence ID" value="OLN28692.1"/>
    <property type="molecule type" value="Genomic_DNA"/>
</dbReference>
<protein>
    <submittedName>
        <fullName evidence="1">Uncharacterized protein</fullName>
    </submittedName>
</protein>
<dbReference type="AlphaFoldDB" id="A0A1Q8QN15"/>
<evidence type="ECO:0000313" key="2">
    <source>
        <dbReference type="Proteomes" id="UP000186102"/>
    </source>
</evidence>
<gene>
    <name evidence="1" type="ORF">DSOL_3927</name>
</gene>
<keyword evidence="2" id="KW-1185">Reference proteome</keyword>
<accession>A0A1Q8QN15</accession>
<proteinExistence type="predicted"/>
<dbReference type="Proteomes" id="UP000186102">
    <property type="component" value="Unassembled WGS sequence"/>
</dbReference>
<sequence>MVRVKVKRRMGFAFPVPIWVVDEFFEALADLAWVGEMALRRVPLPREEKARNHLRWVKAISPSGIVAGSHSIIKDLSKYKGLDVVDVEAGDVRVKISLK</sequence>
<name>A0A1Q8QN15_9FIRM</name>
<dbReference type="STRING" id="1888891.DSOL_3927"/>
<organism evidence="1 2">
    <name type="scientific">Desulfosporosinus metallidurans</name>
    <dbReference type="NCBI Taxonomy" id="1888891"/>
    <lineage>
        <taxon>Bacteria</taxon>
        <taxon>Bacillati</taxon>
        <taxon>Bacillota</taxon>
        <taxon>Clostridia</taxon>
        <taxon>Eubacteriales</taxon>
        <taxon>Desulfitobacteriaceae</taxon>
        <taxon>Desulfosporosinus</taxon>
    </lineage>
</organism>
<reference evidence="1 2" key="1">
    <citation type="submission" date="2016-09" db="EMBL/GenBank/DDBJ databases">
        <title>Complete genome of Desulfosporosinus sp. OL.</title>
        <authorList>
            <person name="Mardanov A."/>
            <person name="Beletsky A."/>
            <person name="Panova A."/>
            <person name="Karnachuk O."/>
            <person name="Ravin N."/>
        </authorList>
    </citation>
    <scope>NUCLEOTIDE SEQUENCE [LARGE SCALE GENOMIC DNA]</scope>
    <source>
        <strain evidence="1 2">OL</strain>
    </source>
</reference>
<evidence type="ECO:0000313" key="1">
    <source>
        <dbReference type="EMBL" id="OLN28692.1"/>
    </source>
</evidence>